<dbReference type="KEGG" id="bgx:ESN35_09075"/>
<dbReference type="Pfam" id="PF17802">
    <property type="entry name" value="SpaA"/>
    <property type="match status" value="1"/>
</dbReference>
<feature type="domain" description="SpaA-like prealbumin fold" evidence="9">
    <location>
        <begin position="372"/>
        <end position="474"/>
    </location>
</feature>
<sequence>MLRNMKAKALALLTALAMMLGLGALFTATPAFAEGADGKITVTSTNPEFKGKTITVYQMFNETGTAGSEQYELVEAWKSFFTTGTDQGGINLSSYGNLSDAAYTYVKNLGKTNDQAVSDFAKKAAAWAADDSHSITGTTSAAATGSGDPATYTAQVTNLAYGYYLVIPQTGSTPSTEAPYKGRGTDAILVNVNSATGAKQELKSEYPTLTKQVENEDGTDTTPDDHASAQVGDMLTFTLTSTIPDMSEYTSYDFIFHDTLSTGLTFQKGSVEVWVNGSKLDNAENADFTVTEPAGDDAGQLTVTMNNFKNKQQANAGKEIKVVYKATLNKNAVTGNVTDATTNDAYLEYSNDPSTGGTGQTNHDKVYVYDFEFTINKTDGTNPLGGAEFTLKDNAQPANTINLIQVQPGDDTNPAIYRVAEAGESSTTTNVVTPESGKVIIRGLEAGTYKLTETDAPEGYNKVEGDITVTITATYNEDGTLASWKVNEDGTDHEVEVVNHAGTTLPGTGGIGTVVFTVAGIVLIVAGVAWAMRRRQRD</sequence>
<proteinExistence type="predicted"/>
<evidence type="ECO:0000259" key="8">
    <source>
        <dbReference type="Pfam" id="PF16569"/>
    </source>
</evidence>
<dbReference type="InterPro" id="IPR019931">
    <property type="entry name" value="LPXTG_anchor"/>
</dbReference>
<reference evidence="10 11" key="1">
    <citation type="submission" date="2019-01" db="EMBL/GenBank/DDBJ databases">
        <title>Complete genome sequence of Bifidobacterium gallinarum CACC 514.</title>
        <authorList>
            <person name="Jung M."/>
        </authorList>
    </citation>
    <scope>NUCLEOTIDE SEQUENCE [LARGE SCALE GENOMIC DNA]</scope>
    <source>
        <strain evidence="10 11">CACC 514</strain>
    </source>
</reference>
<dbReference type="InterPro" id="IPR026466">
    <property type="entry name" value="Fim_isopep_form_D2_dom"/>
</dbReference>
<dbReference type="Proteomes" id="UP000293589">
    <property type="component" value="Chromosome"/>
</dbReference>
<keyword evidence="5" id="KW-0812">Transmembrane</keyword>
<dbReference type="AlphaFoldDB" id="A0A4P6DV41"/>
<evidence type="ECO:0000256" key="2">
    <source>
        <dbReference type="ARBA" id="ARBA00022525"/>
    </source>
</evidence>
<evidence type="ECO:0000256" key="4">
    <source>
        <dbReference type="ARBA" id="ARBA00023088"/>
    </source>
</evidence>
<dbReference type="Pfam" id="PF16569">
    <property type="entry name" value="GramPos_pilinBB"/>
    <property type="match status" value="1"/>
</dbReference>
<dbReference type="RefSeq" id="WP_129238379.1">
    <property type="nucleotide sequence ID" value="NZ_CP035464.1"/>
</dbReference>
<protein>
    <submittedName>
        <fullName evidence="10">Isopeptide-forming domain-containing fimbrial protein</fullName>
    </submittedName>
</protein>
<evidence type="ECO:0000256" key="1">
    <source>
        <dbReference type="ARBA" id="ARBA00022512"/>
    </source>
</evidence>
<keyword evidence="3 6" id="KW-0732">Signal</keyword>
<feature type="domain" description="Gram-positive pilin backbone subunit 2 Cna-B-like" evidence="8">
    <location>
        <begin position="231"/>
        <end position="353"/>
    </location>
</feature>
<evidence type="ECO:0000313" key="11">
    <source>
        <dbReference type="Proteomes" id="UP000293589"/>
    </source>
</evidence>
<dbReference type="InterPro" id="IPR032334">
    <property type="entry name" value="GramPos_pilinBB"/>
</dbReference>
<feature type="transmembrane region" description="Helical" evidence="5">
    <location>
        <begin position="509"/>
        <end position="532"/>
    </location>
</feature>
<accession>A0A4P6DV41</accession>
<evidence type="ECO:0000259" key="9">
    <source>
        <dbReference type="Pfam" id="PF17802"/>
    </source>
</evidence>
<dbReference type="Gene3D" id="2.60.40.740">
    <property type="match status" value="1"/>
</dbReference>
<keyword evidence="5" id="KW-0472">Membrane</keyword>
<feature type="chain" id="PRO_5020616768" evidence="6">
    <location>
        <begin position="34"/>
        <end position="538"/>
    </location>
</feature>
<dbReference type="Pfam" id="PF00746">
    <property type="entry name" value="Gram_pos_anchor"/>
    <property type="match status" value="1"/>
</dbReference>
<evidence type="ECO:0000256" key="3">
    <source>
        <dbReference type="ARBA" id="ARBA00022729"/>
    </source>
</evidence>
<evidence type="ECO:0000256" key="5">
    <source>
        <dbReference type="SAM" id="Phobius"/>
    </source>
</evidence>
<dbReference type="InterPro" id="IPR041033">
    <property type="entry name" value="SpaA_PFL_dom_1"/>
</dbReference>
<name>A0A4P6DV41_9BIFI</name>
<keyword evidence="5" id="KW-1133">Transmembrane helix</keyword>
<evidence type="ECO:0000313" key="10">
    <source>
        <dbReference type="EMBL" id="QAY33921.1"/>
    </source>
</evidence>
<dbReference type="NCBIfam" id="NF033902">
    <property type="entry name" value="iso_D2_wall_anc"/>
    <property type="match status" value="1"/>
</dbReference>
<keyword evidence="4" id="KW-0572">Peptidoglycan-anchor</keyword>
<dbReference type="EMBL" id="CP035464">
    <property type="protein sequence ID" value="QAY33921.1"/>
    <property type="molecule type" value="Genomic_DNA"/>
</dbReference>
<dbReference type="NCBIfam" id="TIGR04226">
    <property type="entry name" value="RrgB_K2N_iso_D2"/>
    <property type="match status" value="1"/>
</dbReference>
<dbReference type="GO" id="GO:0005975">
    <property type="term" value="P:carbohydrate metabolic process"/>
    <property type="evidence" value="ECO:0007669"/>
    <property type="project" value="UniProtKB-ARBA"/>
</dbReference>
<keyword evidence="2" id="KW-0964">Secreted</keyword>
<evidence type="ECO:0000256" key="6">
    <source>
        <dbReference type="SAM" id="SignalP"/>
    </source>
</evidence>
<dbReference type="NCBIfam" id="TIGR01167">
    <property type="entry name" value="LPXTG_anchor"/>
    <property type="match status" value="1"/>
</dbReference>
<evidence type="ECO:0000259" key="7">
    <source>
        <dbReference type="Pfam" id="PF00746"/>
    </source>
</evidence>
<feature type="signal peptide" evidence="6">
    <location>
        <begin position="1"/>
        <end position="33"/>
    </location>
</feature>
<dbReference type="InterPro" id="IPR013783">
    <property type="entry name" value="Ig-like_fold"/>
</dbReference>
<feature type="domain" description="Gram-positive cocci surface proteins LPxTG" evidence="7">
    <location>
        <begin position="499"/>
        <end position="537"/>
    </location>
</feature>
<dbReference type="Gene3D" id="2.60.40.10">
    <property type="entry name" value="Immunoglobulins"/>
    <property type="match status" value="1"/>
</dbReference>
<gene>
    <name evidence="10" type="ORF">ESN35_09075</name>
</gene>
<keyword evidence="1" id="KW-0134">Cell wall</keyword>
<organism evidence="10 11">
    <name type="scientific">Bifidobacterium pullorum subsp. gallinarum</name>
    <dbReference type="NCBI Taxonomy" id="78344"/>
    <lineage>
        <taxon>Bacteria</taxon>
        <taxon>Bacillati</taxon>
        <taxon>Actinomycetota</taxon>
        <taxon>Actinomycetes</taxon>
        <taxon>Bifidobacteriales</taxon>
        <taxon>Bifidobacteriaceae</taxon>
        <taxon>Bifidobacterium</taxon>
    </lineage>
</organism>
<dbReference type="InterPro" id="IPR048052">
    <property type="entry name" value="FM1-like"/>
</dbReference>